<evidence type="ECO:0000313" key="3">
    <source>
        <dbReference type="Proteomes" id="UP000823749"/>
    </source>
</evidence>
<organism evidence="2 3">
    <name type="scientific">Rhododendron griersonianum</name>
    <dbReference type="NCBI Taxonomy" id="479676"/>
    <lineage>
        <taxon>Eukaryota</taxon>
        <taxon>Viridiplantae</taxon>
        <taxon>Streptophyta</taxon>
        <taxon>Embryophyta</taxon>
        <taxon>Tracheophyta</taxon>
        <taxon>Spermatophyta</taxon>
        <taxon>Magnoliopsida</taxon>
        <taxon>eudicotyledons</taxon>
        <taxon>Gunneridae</taxon>
        <taxon>Pentapetalae</taxon>
        <taxon>asterids</taxon>
        <taxon>Ericales</taxon>
        <taxon>Ericaceae</taxon>
        <taxon>Ericoideae</taxon>
        <taxon>Rhodoreae</taxon>
        <taxon>Rhododendron</taxon>
    </lineage>
</organism>
<feature type="domain" description="UspA" evidence="1">
    <location>
        <begin position="12"/>
        <end position="144"/>
    </location>
</feature>
<dbReference type="EMBL" id="JACTNZ010000008">
    <property type="protein sequence ID" value="KAG5536347.1"/>
    <property type="molecule type" value="Genomic_DNA"/>
</dbReference>
<comment type="caution">
    <text evidence="2">The sequence shown here is derived from an EMBL/GenBank/DDBJ whole genome shotgun (WGS) entry which is preliminary data.</text>
</comment>
<reference evidence="2" key="1">
    <citation type="submission" date="2020-08" db="EMBL/GenBank/DDBJ databases">
        <title>Plant Genome Project.</title>
        <authorList>
            <person name="Zhang R.-G."/>
        </authorList>
    </citation>
    <scope>NUCLEOTIDE SEQUENCE</scope>
    <source>
        <strain evidence="2">WSP0</strain>
        <tissue evidence="2">Leaf</tissue>
    </source>
</reference>
<keyword evidence="3" id="KW-1185">Reference proteome</keyword>
<dbReference type="Gene3D" id="3.40.50.620">
    <property type="entry name" value="HUPs"/>
    <property type="match status" value="1"/>
</dbReference>
<sequence>MLKAESSKGGNRAMVVVESGLESKDALHWALSHAVQSHDTIVLLHVTKPSKQGATCTTNRAYELLCSMKELCETRRPEVQVEIAVVEGKGKEKGPRIVKEAKQQRVSLLVLGQKKQSMVRLWTVCRGRRTRSRVVEHCIQIANCITIAVRRKSRKYGGYLITTKRHKNFWLLA</sequence>
<dbReference type="PANTHER" id="PTHR47000">
    <property type="entry name" value="ADENINE NUCLEOTIDE ALPHA HYDROLASES-LIKE SUPERFAMILY PROTEIN"/>
    <property type="match status" value="1"/>
</dbReference>
<proteinExistence type="predicted"/>
<dbReference type="InterPro" id="IPR006016">
    <property type="entry name" value="UspA"/>
</dbReference>
<dbReference type="AlphaFoldDB" id="A0AAV6J7M0"/>
<dbReference type="InterPro" id="IPR014729">
    <property type="entry name" value="Rossmann-like_a/b/a_fold"/>
</dbReference>
<evidence type="ECO:0000259" key="1">
    <source>
        <dbReference type="Pfam" id="PF00582"/>
    </source>
</evidence>
<name>A0AAV6J7M0_9ERIC</name>
<dbReference type="PANTHER" id="PTHR47000:SF3">
    <property type="entry name" value="ADENINE NUCLEOTIDE ALPHA HYDROLASES-LIKE SUPERFAMILY PROTEIN"/>
    <property type="match status" value="1"/>
</dbReference>
<accession>A0AAV6J7M0</accession>
<dbReference type="SUPFAM" id="SSF52402">
    <property type="entry name" value="Adenine nucleotide alpha hydrolases-like"/>
    <property type="match status" value="1"/>
</dbReference>
<dbReference type="Proteomes" id="UP000823749">
    <property type="component" value="Chromosome 8"/>
</dbReference>
<dbReference type="CDD" id="cd00293">
    <property type="entry name" value="USP-like"/>
    <property type="match status" value="1"/>
</dbReference>
<gene>
    <name evidence="2" type="ORF">RHGRI_023949</name>
</gene>
<evidence type="ECO:0000313" key="2">
    <source>
        <dbReference type="EMBL" id="KAG5536347.1"/>
    </source>
</evidence>
<dbReference type="Pfam" id="PF00582">
    <property type="entry name" value="Usp"/>
    <property type="match status" value="1"/>
</dbReference>
<protein>
    <recommendedName>
        <fullName evidence="1">UspA domain-containing protein</fullName>
    </recommendedName>
</protein>